<feature type="transmembrane region" description="Helical" evidence="1">
    <location>
        <begin position="21"/>
        <end position="40"/>
    </location>
</feature>
<evidence type="ECO:0000256" key="1">
    <source>
        <dbReference type="SAM" id="Phobius"/>
    </source>
</evidence>
<comment type="caution">
    <text evidence="2">The sequence shown here is derived from an EMBL/GenBank/DDBJ whole genome shotgun (WGS) entry which is preliminary data.</text>
</comment>
<accession>A0A8J7I8N0</accession>
<name>A0A8J7I8N0_9NOST</name>
<dbReference type="AlphaFoldDB" id="A0A8J7I8N0"/>
<reference evidence="2 3" key="1">
    <citation type="journal article" date="2021" name="Int. J. Syst. Evol. Microbiol.">
        <title>Amazonocrinis nigriterrae gen. nov., sp. nov., Atlanticothrix silvestris gen. nov., sp. nov. and Dendronalium phyllosphericum gen. nov., sp. nov., nostocacean cyanobacteria from Brazilian environments.</title>
        <authorList>
            <person name="Alvarenga D.O."/>
            <person name="Andreote A.P.D."/>
            <person name="Branco L.H.Z."/>
            <person name="Delbaje E."/>
            <person name="Cruz R.B."/>
            <person name="Varani A.M."/>
            <person name="Fiore M.F."/>
        </authorList>
    </citation>
    <scope>NUCLEOTIDE SEQUENCE [LARGE SCALE GENOMIC DNA]</scope>
    <source>
        <strain evidence="2 3">CENA369</strain>
    </source>
</reference>
<dbReference type="Proteomes" id="UP000662314">
    <property type="component" value="Unassembled WGS sequence"/>
</dbReference>
<sequence>MRVKSDGWQWHNTRLLDSQRAERLWLAIALSTLWMVMLGGEAENLSSLPPVPCAKTCTIRVNCQYY</sequence>
<gene>
    <name evidence="2" type="ORF">I8752_32255</name>
</gene>
<evidence type="ECO:0000313" key="3">
    <source>
        <dbReference type="Proteomes" id="UP000662314"/>
    </source>
</evidence>
<dbReference type="EMBL" id="JAECZA010000289">
    <property type="protein sequence ID" value="MBH8577559.1"/>
    <property type="molecule type" value="Genomic_DNA"/>
</dbReference>
<evidence type="ECO:0000313" key="2">
    <source>
        <dbReference type="EMBL" id="MBH8577559.1"/>
    </source>
</evidence>
<proteinExistence type="predicted"/>
<dbReference type="RefSeq" id="WP_214436247.1">
    <property type="nucleotide sequence ID" value="NZ_CAWPUQ010000225.1"/>
</dbReference>
<keyword evidence="1" id="KW-0472">Membrane</keyword>
<keyword evidence="3" id="KW-1185">Reference proteome</keyword>
<protein>
    <submittedName>
        <fullName evidence="2">Uncharacterized protein</fullName>
    </submittedName>
</protein>
<keyword evidence="1" id="KW-1133">Transmembrane helix</keyword>
<organism evidence="2 3">
    <name type="scientific">Dendronalium phyllosphericum CENA369</name>
    <dbReference type="NCBI Taxonomy" id="1725256"/>
    <lineage>
        <taxon>Bacteria</taxon>
        <taxon>Bacillati</taxon>
        <taxon>Cyanobacteriota</taxon>
        <taxon>Cyanophyceae</taxon>
        <taxon>Nostocales</taxon>
        <taxon>Nostocaceae</taxon>
        <taxon>Dendronalium</taxon>
        <taxon>Dendronalium phyllosphericum</taxon>
    </lineage>
</organism>
<keyword evidence="1" id="KW-0812">Transmembrane</keyword>